<feature type="compositionally biased region" description="Polar residues" evidence="8">
    <location>
        <begin position="335"/>
        <end position="345"/>
    </location>
</feature>
<dbReference type="Proteomes" id="UP000250235">
    <property type="component" value="Unassembled WGS sequence"/>
</dbReference>
<dbReference type="GO" id="GO:0005634">
    <property type="term" value="C:nucleus"/>
    <property type="evidence" value="ECO:0007669"/>
    <property type="project" value="UniProtKB-SubCell"/>
</dbReference>
<keyword evidence="2" id="KW-0132">Cell division</keyword>
<name>A0A2Z7AVF3_9LAMI</name>
<dbReference type="SUPFAM" id="SSF48371">
    <property type="entry name" value="ARM repeat"/>
    <property type="match status" value="1"/>
</dbReference>
<evidence type="ECO:0000256" key="7">
    <source>
        <dbReference type="ARBA" id="ARBA00023306"/>
    </source>
</evidence>
<evidence type="ECO:0000256" key="4">
    <source>
        <dbReference type="ARBA" id="ARBA00022776"/>
    </source>
</evidence>
<dbReference type="InterPro" id="IPR016024">
    <property type="entry name" value="ARM-type_fold"/>
</dbReference>
<proteinExistence type="predicted"/>
<dbReference type="PANTHER" id="PTHR12663:SF62">
    <property type="match status" value="1"/>
</dbReference>
<dbReference type="GO" id="GO:0006281">
    <property type="term" value="P:DNA repair"/>
    <property type="evidence" value="ECO:0007669"/>
    <property type="project" value="UniProtKB-KW"/>
</dbReference>
<organism evidence="9 10">
    <name type="scientific">Dorcoceras hygrometricum</name>
    <dbReference type="NCBI Taxonomy" id="472368"/>
    <lineage>
        <taxon>Eukaryota</taxon>
        <taxon>Viridiplantae</taxon>
        <taxon>Streptophyta</taxon>
        <taxon>Embryophyta</taxon>
        <taxon>Tracheophyta</taxon>
        <taxon>Spermatophyta</taxon>
        <taxon>Magnoliopsida</taxon>
        <taxon>eudicotyledons</taxon>
        <taxon>Gunneridae</taxon>
        <taxon>Pentapetalae</taxon>
        <taxon>asterids</taxon>
        <taxon>lamiids</taxon>
        <taxon>Lamiales</taxon>
        <taxon>Gesneriaceae</taxon>
        <taxon>Didymocarpoideae</taxon>
        <taxon>Trichosporeae</taxon>
        <taxon>Loxocarpinae</taxon>
        <taxon>Dorcoceras</taxon>
    </lineage>
</organism>
<sequence length="829" mass="93127">MVNLALKPVKMALISDDLLRHTEVDVRLTVASCITEIIRITAPDAPYSEEQMKDYFLLVNTAFKELPSISGRSYSKVVSILQTLSRCQICVLMLDYQLHDMVHEMFGLFLNGIRPSHSESVSSSMEHVMNVIIQNNVDSDESPVELTKILLVSLKKENKNVSPLAFQLAKKVFEKCSDALKDYLPVAVRCMEVPVEEYDDVVVSSFRDSTQREDMDAANEMGVYASSRGETELAGNGGFLSKLVENDADHLKDEENFRENCGVSSRIAHLINNQESVPARDGDCPDVNGLSVEDGTKTPTNNGSNDETRSEAQKDENVKPWYSCNRVKNQKSVDRLSSSKLTDVSCSREMDSSNTRDSSLLLVKEDTQIKDHDIVVQGKSSEQHISDDACIHPQSENVGNPNRVERELGKHDVPVSRKRNRKPRTIINPDEGYDPLWMVTKGVPTKDSNSRKINHKNSHYEDRIMASKASQSLLSHVGEQLNAPVSEKNVFFELNTSEKFLKETKDVRVDQDNGLFLLSTSVSDAGEIITSKDDNVAENTKEKMDKSWTTDFLHGVSNEVLQNSVTRKRSSTGVIPANESWRKNIVLETGNSNDLADVHTLKEKRRTASDKLRANSANKIYEVPKRYGQTSSNNEVHARKFKGKSVSDDLAGDFLIKILISQSRNKSSKRAAQSPEFSNHQPQRRVILPEEEIKEMELVLTETAPGETSTGKTVISKYQTSDAIVKNHSKKRKHAPAKKTQKGTSQGKAVITDNQPEDSIIKASKVNPANKFYGKQLVGCKIKVWWPMDKMYYEGKIVSYDCSKKTHQVDYDDGDIEILDLSRERWEMI</sequence>
<keyword evidence="4" id="KW-0498">Mitosis</keyword>
<evidence type="ECO:0000313" key="9">
    <source>
        <dbReference type="EMBL" id="KZV23317.1"/>
    </source>
</evidence>
<feature type="region of interest" description="Disordered" evidence="8">
    <location>
        <begin position="274"/>
        <end position="356"/>
    </location>
</feature>
<dbReference type="GO" id="GO:0007064">
    <property type="term" value="P:mitotic sister chromatid cohesion"/>
    <property type="evidence" value="ECO:0007669"/>
    <property type="project" value="InterPro"/>
</dbReference>
<dbReference type="GO" id="GO:0051301">
    <property type="term" value="P:cell division"/>
    <property type="evidence" value="ECO:0007669"/>
    <property type="project" value="UniProtKB-KW"/>
</dbReference>
<dbReference type="OrthoDB" id="912499at2759"/>
<keyword evidence="10" id="KW-1185">Reference proteome</keyword>
<dbReference type="GO" id="GO:0035825">
    <property type="term" value="P:homologous recombination"/>
    <property type="evidence" value="ECO:0007669"/>
    <property type="project" value="UniProtKB-ARBA"/>
</dbReference>
<feature type="compositionally biased region" description="Basic residues" evidence="8">
    <location>
        <begin position="727"/>
        <end position="741"/>
    </location>
</feature>
<dbReference type="PANTHER" id="PTHR12663">
    <property type="entry name" value="ANDROGEN INDUCED INHIBITOR OF PROLIFERATION AS3 / PDS5-RELATED"/>
    <property type="match status" value="1"/>
</dbReference>
<dbReference type="Pfam" id="PF20168">
    <property type="entry name" value="PDS5"/>
    <property type="match status" value="1"/>
</dbReference>
<dbReference type="Gene3D" id="2.30.30.140">
    <property type="match status" value="1"/>
</dbReference>
<keyword evidence="5" id="KW-0234">DNA repair</keyword>
<dbReference type="AlphaFoldDB" id="A0A2Z7AVF3"/>
<evidence type="ECO:0000313" key="10">
    <source>
        <dbReference type="Proteomes" id="UP000250235"/>
    </source>
</evidence>
<gene>
    <name evidence="9" type="ORF">F511_02218</name>
</gene>
<evidence type="ECO:0000256" key="2">
    <source>
        <dbReference type="ARBA" id="ARBA00022618"/>
    </source>
</evidence>
<evidence type="ECO:0000256" key="8">
    <source>
        <dbReference type="SAM" id="MobiDB-lite"/>
    </source>
</evidence>
<keyword evidence="6" id="KW-0539">Nucleus</keyword>
<dbReference type="GO" id="GO:0000785">
    <property type="term" value="C:chromatin"/>
    <property type="evidence" value="ECO:0007669"/>
    <property type="project" value="TreeGrafter"/>
</dbReference>
<dbReference type="CDD" id="cd20404">
    <property type="entry name" value="Tudor_Agenet_AtEML-like"/>
    <property type="match status" value="1"/>
</dbReference>
<feature type="compositionally biased region" description="Basic and acidic residues" evidence="8">
    <location>
        <begin position="306"/>
        <end position="318"/>
    </location>
</feature>
<comment type="subcellular location">
    <subcellularLocation>
        <location evidence="1">Nucleus</location>
    </subcellularLocation>
</comment>
<dbReference type="InterPro" id="IPR039776">
    <property type="entry name" value="Pds5"/>
</dbReference>
<feature type="region of interest" description="Disordered" evidence="8">
    <location>
        <begin position="726"/>
        <end position="749"/>
    </location>
</feature>
<evidence type="ECO:0000256" key="1">
    <source>
        <dbReference type="ARBA" id="ARBA00004123"/>
    </source>
</evidence>
<evidence type="ECO:0000256" key="5">
    <source>
        <dbReference type="ARBA" id="ARBA00023204"/>
    </source>
</evidence>
<evidence type="ECO:0000256" key="6">
    <source>
        <dbReference type="ARBA" id="ARBA00023242"/>
    </source>
</evidence>
<keyword evidence="7" id="KW-0131">Cell cycle</keyword>
<dbReference type="EMBL" id="KV013932">
    <property type="protein sequence ID" value="KZV23317.1"/>
    <property type="molecule type" value="Genomic_DNA"/>
</dbReference>
<feature type="region of interest" description="Disordered" evidence="8">
    <location>
        <begin position="665"/>
        <end position="685"/>
    </location>
</feature>
<protein>
    <submittedName>
        <fullName evidence="9">Uncharacterized protein</fullName>
    </submittedName>
</protein>
<dbReference type="SUPFAM" id="SSF63748">
    <property type="entry name" value="Tudor/PWWP/MBT"/>
    <property type="match status" value="1"/>
</dbReference>
<reference evidence="9 10" key="1">
    <citation type="journal article" date="2015" name="Proc. Natl. Acad. Sci. U.S.A.">
        <title>The resurrection genome of Boea hygrometrica: A blueprint for survival of dehydration.</title>
        <authorList>
            <person name="Xiao L."/>
            <person name="Yang G."/>
            <person name="Zhang L."/>
            <person name="Yang X."/>
            <person name="Zhao S."/>
            <person name="Ji Z."/>
            <person name="Zhou Q."/>
            <person name="Hu M."/>
            <person name="Wang Y."/>
            <person name="Chen M."/>
            <person name="Xu Y."/>
            <person name="Jin H."/>
            <person name="Xiao X."/>
            <person name="Hu G."/>
            <person name="Bao F."/>
            <person name="Hu Y."/>
            <person name="Wan P."/>
            <person name="Li L."/>
            <person name="Deng X."/>
            <person name="Kuang T."/>
            <person name="Xiang C."/>
            <person name="Zhu J.K."/>
            <person name="Oliver M.J."/>
            <person name="He Y."/>
        </authorList>
    </citation>
    <scope>NUCLEOTIDE SEQUENCE [LARGE SCALE GENOMIC DNA]</scope>
    <source>
        <strain evidence="10">cv. XS01</strain>
    </source>
</reference>
<evidence type="ECO:0000256" key="3">
    <source>
        <dbReference type="ARBA" id="ARBA00022763"/>
    </source>
</evidence>
<accession>A0A2Z7AVF3</accession>
<keyword evidence="3" id="KW-0227">DNA damage</keyword>